<accession>A0A8H7H173</accession>
<proteinExistence type="predicted"/>
<evidence type="ECO:0000313" key="2">
    <source>
        <dbReference type="Proteomes" id="UP000649328"/>
    </source>
</evidence>
<dbReference type="AlphaFoldDB" id="A0A8H7H173"/>
<sequence>MSRGPRTAHDRLLNLLYKKTVPEIKPRIPIVKRVLYEQDPGQFPLRSTLDGLVKYQWRQQPITTAISDVQEKLPDAAKSNVLQMSSRNAFVGSADLHNIFPIPAERRYALKNHLEKGLKFHFVKARNPISLLFLGSFYLVFPNYNQACVYYMETRNKQINGLDVNLQFVSLTENHLKRMASPFLECPKPIEGFTYQSERYGSVPITSIFSSSVHQSNLIKELDTFSDDRSKFTEEKVDPLYDLLAQYLGQSYRNRLVIVRNLPFGITGPALESLLWDYEFENDDFPQDSITNLYSDASSQVTLALLKFKDHKNAKRFVRNYHGRRWEKVTKRKEKPLYEPILCEIAD</sequence>
<reference evidence="1" key="1">
    <citation type="submission" date="2020-10" db="EMBL/GenBank/DDBJ databases">
        <title>The Whole-Genome Sequence of Metschnikowia persimmonesis, a Novel Endophytic Yeast Species Isolated from Medicinal Plant Diospyros kaki Thumb.</title>
        <authorList>
            <person name="Rahmat E."/>
            <person name="Kang Y."/>
        </authorList>
    </citation>
    <scope>NUCLEOTIDE SEQUENCE</scope>
    <source>
        <strain evidence="1">KIOM G15050</strain>
    </source>
</reference>
<name>A0A8H7H173_9ASCO</name>
<organism evidence="1 2">
    <name type="scientific">Metschnikowia pulcherrima</name>
    <dbReference type="NCBI Taxonomy" id="27326"/>
    <lineage>
        <taxon>Eukaryota</taxon>
        <taxon>Fungi</taxon>
        <taxon>Dikarya</taxon>
        <taxon>Ascomycota</taxon>
        <taxon>Saccharomycotina</taxon>
        <taxon>Pichiomycetes</taxon>
        <taxon>Metschnikowiaceae</taxon>
        <taxon>Metschnikowia</taxon>
    </lineage>
</organism>
<dbReference type="EMBL" id="JACBPP010000001">
    <property type="protein sequence ID" value="KAF8005438.1"/>
    <property type="molecule type" value="Genomic_DNA"/>
</dbReference>
<dbReference type="Proteomes" id="UP000649328">
    <property type="component" value="Unassembled WGS sequence"/>
</dbReference>
<protein>
    <submittedName>
        <fullName evidence="1">Uncharacterized protein</fullName>
    </submittedName>
</protein>
<gene>
    <name evidence="1" type="ORF">HF325_000895</name>
</gene>
<comment type="caution">
    <text evidence="1">The sequence shown here is derived from an EMBL/GenBank/DDBJ whole genome shotgun (WGS) entry which is preliminary data.</text>
</comment>
<dbReference type="OrthoDB" id="3980520at2759"/>
<keyword evidence="2" id="KW-1185">Reference proteome</keyword>
<evidence type="ECO:0000313" key="1">
    <source>
        <dbReference type="EMBL" id="KAF8005438.1"/>
    </source>
</evidence>